<dbReference type="RefSeq" id="WP_169276953.1">
    <property type="nucleotide sequence ID" value="NZ_JABBCP010000001.1"/>
</dbReference>
<dbReference type="SUPFAM" id="SSF46785">
    <property type="entry name" value="Winged helix' DNA-binding domain"/>
    <property type="match status" value="1"/>
</dbReference>
<dbReference type="PANTHER" id="PTHR42756:SF1">
    <property type="entry name" value="TRANSCRIPTIONAL REPRESSOR OF EMRAB OPERON"/>
    <property type="match status" value="1"/>
</dbReference>
<gene>
    <name evidence="5" type="ORF">HF320_02940</name>
</gene>
<dbReference type="PANTHER" id="PTHR42756">
    <property type="entry name" value="TRANSCRIPTIONAL REGULATOR, MARR"/>
    <property type="match status" value="1"/>
</dbReference>
<keyword evidence="3" id="KW-0804">Transcription</keyword>
<dbReference type="Gene3D" id="1.10.10.10">
    <property type="entry name" value="Winged helix-like DNA-binding domain superfamily/Winged helix DNA-binding domain"/>
    <property type="match status" value="1"/>
</dbReference>
<feature type="domain" description="HTH marR-type" evidence="4">
    <location>
        <begin position="11"/>
        <end position="146"/>
    </location>
</feature>
<accession>A0A7X9YIK9</accession>
<proteinExistence type="predicted"/>
<keyword evidence="1" id="KW-0805">Transcription regulation</keyword>
<comment type="caution">
    <text evidence="5">The sequence shown here is derived from an EMBL/GenBank/DDBJ whole genome shotgun (WGS) entry which is preliminary data.</text>
</comment>
<dbReference type="InterPro" id="IPR036390">
    <property type="entry name" value="WH_DNA-bd_sf"/>
</dbReference>
<keyword evidence="2" id="KW-0238">DNA-binding</keyword>
<organism evidence="5 6">
    <name type="scientific">Collinsella acetigenes</name>
    <dbReference type="NCBI Taxonomy" id="2713419"/>
    <lineage>
        <taxon>Bacteria</taxon>
        <taxon>Bacillati</taxon>
        <taxon>Actinomycetota</taxon>
        <taxon>Coriobacteriia</taxon>
        <taxon>Coriobacteriales</taxon>
        <taxon>Coriobacteriaceae</taxon>
        <taxon>Collinsella</taxon>
    </lineage>
</organism>
<dbReference type="PROSITE" id="PS50995">
    <property type="entry name" value="HTH_MARR_2"/>
    <property type="match status" value="1"/>
</dbReference>
<evidence type="ECO:0000256" key="1">
    <source>
        <dbReference type="ARBA" id="ARBA00023015"/>
    </source>
</evidence>
<dbReference type="Proteomes" id="UP000546970">
    <property type="component" value="Unassembled WGS sequence"/>
</dbReference>
<sequence>MDTASRDEARFEDFTGLIAAINKEVTRIKSVESAKLGLTGADIMCLYYLGKHPQGMTGAELARAASVTRAAVSRTLARMEREGFVEVQAEQGATTRYRAAVVLTERGRKSAQGADIAITRVLDEVYAAQSDEEREQMYASLRSVLGRLRMISREDR</sequence>
<evidence type="ECO:0000256" key="3">
    <source>
        <dbReference type="ARBA" id="ARBA00023163"/>
    </source>
</evidence>
<dbReference type="SMART" id="SM00347">
    <property type="entry name" value="HTH_MARR"/>
    <property type="match status" value="1"/>
</dbReference>
<dbReference type="InterPro" id="IPR000835">
    <property type="entry name" value="HTH_MarR-typ"/>
</dbReference>
<name>A0A7X9YIK9_9ACTN</name>
<dbReference type="GO" id="GO:0003700">
    <property type="term" value="F:DNA-binding transcription factor activity"/>
    <property type="evidence" value="ECO:0007669"/>
    <property type="project" value="InterPro"/>
</dbReference>
<reference evidence="5 6" key="1">
    <citation type="submission" date="2020-04" db="EMBL/GenBank/DDBJ databases">
        <title>Collinsella sp. KGMB02528 nov., an anaerobic actinobacterium isolated from human feces.</title>
        <authorList>
            <person name="Han K.-I."/>
            <person name="Eom M.K."/>
            <person name="Kim J.-S."/>
            <person name="Lee K.C."/>
            <person name="Suh M.K."/>
            <person name="Park S.-H."/>
            <person name="Lee J.H."/>
            <person name="Kang S.W."/>
            <person name="Park J.-E."/>
            <person name="Oh B.S."/>
            <person name="Yu S.Y."/>
            <person name="Choi S.-H."/>
            <person name="Lee D.H."/>
            <person name="Yoon H."/>
            <person name="Kim B.-Y."/>
            <person name="Lee J.H."/>
            <person name="Lee J.-S."/>
        </authorList>
    </citation>
    <scope>NUCLEOTIDE SEQUENCE [LARGE SCALE GENOMIC DNA]</scope>
    <source>
        <strain evidence="5 6">KGMB02528</strain>
    </source>
</reference>
<evidence type="ECO:0000313" key="5">
    <source>
        <dbReference type="EMBL" id="NMF55293.1"/>
    </source>
</evidence>
<dbReference type="AlphaFoldDB" id="A0A7X9YIK9"/>
<evidence type="ECO:0000313" key="6">
    <source>
        <dbReference type="Proteomes" id="UP000546970"/>
    </source>
</evidence>
<keyword evidence="6" id="KW-1185">Reference proteome</keyword>
<dbReference type="GO" id="GO:0003677">
    <property type="term" value="F:DNA binding"/>
    <property type="evidence" value="ECO:0007669"/>
    <property type="project" value="UniProtKB-KW"/>
</dbReference>
<dbReference type="EMBL" id="JABBCP010000001">
    <property type="protein sequence ID" value="NMF55293.1"/>
    <property type="molecule type" value="Genomic_DNA"/>
</dbReference>
<dbReference type="InterPro" id="IPR036388">
    <property type="entry name" value="WH-like_DNA-bd_sf"/>
</dbReference>
<protein>
    <submittedName>
        <fullName evidence="5">MarR family transcriptional regulator</fullName>
    </submittedName>
</protein>
<dbReference type="Pfam" id="PF12802">
    <property type="entry name" value="MarR_2"/>
    <property type="match status" value="1"/>
</dbReference>
<evidence type="ECO:0000256" key="2">
    <source>
        <dbReference type="ARBA" id="ARBA00023125"/>
    </source>
</evidence>
<evidence type="ECO:0000259" key="4">
    <source>
        <dbReference type="PROSITE" id="PS50995"/>
    </source>
</evidence>
<dbReference type="PRINTS" id="PR00598">
    <property type="entry name" value="HTHMARR"/>
</dbReference>